<accession>A0A5E4Q1Y7</accession>
<keyword evidence="2" id="KW-1185">Reference proteome</keyword>
<sequence>MNHDDDDDHPQGGCKHALALLMWTHRRSEDPTPTEVACYWKKSRLSGIDTVIKYIEAEKLTKKTSTTPVENFPDN</sequence>
<dbReference type="Proteomes" id="UP000324832">
    <property type="component" value="Unassembled WGS sequence"/>
</dbReference>
<evidence type="ECO:0000313" key="2">
    <source>
        <dbReference type="Proteomes" id="UP000324832"/>
    </source>
</evidence>
<gene>
    <name evidence="1" type="ORF">LSINAPIS_LOCUS4768</name>
</gene>
<evidence type="ECO:0000313" key="1">
    <source>
        <dbReference type="EMBL" id="VVC92283.1"/>
    </source>
</evidence>
<proteinExistence type="predicted"/>
<dbReference type="AlphaFoldDB" id="A0A5E4Q1Y7"/>
<protein>
    <submittedName>
        <fullName evidence="1">Uncharacterized protein</fullName>
    </submittedName>
</protein>
<feature type="non-terminal residue" evidence="1">
    <location>
        <position position="75"/>
    </location>
</feature>
<name>A0A5E4Q1Y7_9NEOP</name>
<dbReference type="EMBL" id="FZQP02001260">
    <property type="protein sequence ID" value="VVC92283.1"/>
    <property type="molecule type" value="Genomic_DNA"/>
</dbReference>
<organism evidence="1 2">
    <name type="scientific">Leptidea sinapis</name>
    <dbReference type="NCBI Taxonomy" id="189913"/>
    <lineage>
        <taxon>Eukaryota</taxon>
        <taxon>Metazoa</taxon>
        <taxon>Ecdysozoa</taxon>
        <taxon>Arthropoda</taxon>
        <taxon>Hexapoda</taxon>
        <taxon>Insecta</taxon>
        <taxon>Pterygota</taxon>
        <taxon>Neoptera</taxon>
        <taxon>Endopterygota</taxon>
        <taxon>Lepidoptera</taxon>
        <taxon>Glossata</taxon>
        <taxon>Ditrysia</taxon>
        <taxon>Papilionoidea</taxon>
        <taxon>Pieridae</taxon>
        <taxon>Dismorphiinae</taxon>
        <taxon>Leptidea</taxon>
    </lineage>
</organism>
<reference evidence="1 2" key="1">
    <citation type="submission" date="2017-07" db="EMBL/GenBank/DDBJ databases">
        <authorList>
            <person name="Talla V."/>
            <person name="Backstrom N."/>
        </authorList>
    </citation>
    <scope>NUCLEOTIDE SEQUENCE [LARGE SCALE GENOMIC DNA]</scope>
</reference>